<comment type="caution">
    <text evidence="1">The sequence shown here is derived from an EMBL/GenBank/DDBJ whole genome shotgun (WGS) entry which is preliminary data.</text>
</comment>
<evidence type="ECO:0000313" key="1">
    <source>
        <dbReference type="EMBL" id="KAJ2768818.1"/>
    </source>
</evidence>
<evidence type="ECO:0000313" key="2">
    <source>
        <dbReference type="Proteomes" id="UP001140066"/>
    </source>
</evidence>
<accession>A0ACC1JX36</accession>
<reference evidence="1" key="1">
    <citation type="submission" date="2022-07" db="EMBL/GenBank/DDBJ databases">
        <title>Phylogenomic reconstructions and comparative analyses of Kickxellomycotina fungi.</title>
        <authorList>
            <person name="Reynolds N.K."/>
            <person name="Stajich J.E."/>
            <person name="Barry K."/>
            <person name="Grigoriev I.V."/>
            <person name="Crous P."/>
            <person name="Smith M.E."/>
        </authorList>
    </citation>
    <scope>NUCLEOTIDE SEQUENCE</scope>
    <source>
        <strain evidence="1">BCRC 34191</strain>
    </source>
</reference>
<dbReference type="EMBL" id="JANBUK010003133">
    <property type="protein sequence ID" value="KAJ2768818.1"/>
    <property type="molecule type" value="Genomic_DNA"/>
</dbReference>
<name>A0ACC1JX36_9FUNG</name>
<dbReference type="Proteomes" id="UP001140066">
    <property type="component" value="Unassembled WGS sequence"/>
</dbReference>
<keyword evidence="2" id="KW-1185">Reference proteome</keyword>
<sequence>MFTMHISSEQKYRVSLTAKNYYNPARERVDWEGVCSELRLPILKALEHFDESICGIRQRSLSETQDWGIETLTALKSFTETHFQHCMSVDDWVLVGKYMNICHSDCVAKMWELGKFRMTPILFEQITEYRDAGLLWPTICRNTLADCTPDILRIAYATSNKDTLHKSKRPKAKFRISKHQHWSREEDVKLIELLSQYGNGNDVDWNYISKTLGHSKNACRYRRILLRPQIREARGSSMDTDQAASSSESPSLGIDYLLN</sequence>
<proteinExistence type="predicted"/>
<protein>
    <submittedName>
        <fullName evidence="1">Uncharacterized protein</fullName>
    </submittedName>
</protein>
<gene>
    <name evidence="1" type="ORF">GGI18_005519</name>
</gene>
<organism evidence="1 2">
    <name type="scientific">Coemansia linderi</name>
    <dbReference type="NCBI Taxonomy" id="2663919"/>
    <lineage>
        <taxon>Eukaryota</taxon>
        <taxon>Fungi</taxon>
        <taxon>Fungi incertae sedis</taxon>
        <taxon>Zoopagomycota</taxon>
        <taxon>Kickxellomycotina</taxon>
        <taxon>Kickxellomycetes</taxon>
        <taxon>Kickxellales</taxon>
        <taxon>Kickxellaceae</taxon>
        <taxon>Coemansia</taxon>
    </lineage>
</organism>